<organism evidence="2 3">
    <name type="scientific">Fonsecaea multimorphosa CBS 102226</name>
    <dbReference type="NCBI Taxonomy" id="1442371"/>
    <lineage>
        <taxon>Eukaryota</taxon>
        <taxon>Fungi</taxon>
        <taxon>Dikarya</taxon>
        <taxon>Ascomycota</taxon>
        <taxon>Pezizomycotina</taxon>
        <taxon>Eurotiomycetes</taxon>
        <taxon>Chaetothyriomycetidae</taxon>
        <taxon>Chaetothyriales</taxon>
        <taxon>Herpotrichiellaceae</taxon>
        <taxon>Fonsecaea</taxon>
    </lineage>
</organism>
<feature type="compositionally biased region" description="Polar residues" evidence="1">
    <location>
        <begin position="126"/>
        <end position="136"/>
    </location>
</feature>
<dbReference type="Proteomes" id="UP000053411">
    <property type="component" value="Unassembled WGS sequence"/>
</dbReference>
<evidence type="ECO:0000313" key="2">
    <source>
        <dbReference type="EMBL" id="KIX97565.1"/>
    </source>
</evidence>
<evidence type="ECO:0000256" key="1">
    <source>
        <dbReference type="SAM" id="MobiDB-lite"/>
    </source>
</evidence>
<dbReference type="EMBL" id="KN848074">
    <property type="protein sequence ID" value="KIX97565.1"/>
    <property type="molecule type" value="Genomic_DNA"/>
</dbReference>
<gene>
    <name evidence="2" type="ORF">Z520_07018</name>
</gene>
<keyword evidence="3" id="KW-1185">Reference proteome</keyword>
<feature type="region of interest" description="Disordered" evidence="1">
    <location>
        <begin position="114"/>
        <end position="145"/>
    </location>
</feature>
<evidence type="ECO:0000313" key="3">
    <source>
        <dbReference type="Proteomes" id="UP000053411"/>
    </source>
</evidence>
<dbReference type="VEuPathDB" id="FungiDB:Z520_07018"/>
<accession>A0A0D2H6S7</accession>
<dbReference type="AlphaFoldDB" id="A0A0D2H6S7"/>
<reference evidence="2 3" key="1">
    <citation type="submission" date="2015-01" db="EMBL/GenBank/DDBJ databases">
        <title>The Genome Sequence of Fonsecaea multimorphosa CBS 102226.</title>
        <authorList>
            <consortium name="The Broad Institute Genomics Platform"/>
            <person name="Cuomo C."/>
            <person name="de Hoog S."/>
            <person name="Gorbushina A."/>
            <person name="Stielow B."/>
            <person name="Teixiera M."/>
            <person name="Abouelleil A."/>
            <person name="Chapman S.B."/>
            <person name="Priest M."/>
            <person name="Young S.K."/>
            <person name="Wortman J."/>
            <person name="Nusbaum C."/>
            <person name="Birren B."/>
        </authorList>
    </citation>
    <scope>NUCLEOTIDE SEQUENCE [LARGE SCALE GENOMIC DNA]</scope>
    <source>
        <strain evidence="2 3">CBS 102226</strain>
    </source>
</reference>
<protein>
    <submittedName>
        <fullName evidence="2">Uncharacterized protein</fullName>
    </submittedName>
</protein>
<dbReference type="RefSeq" id="XP_016631688.1">
    <property type="nucleotide sequence ID" value="XM_016777517.1"/>
</dbReference>
<proteinExistence type="predicted"/>
<dbReference type="GeneID" id="27712764"/>
<dbReference type="OrthoDB" id="4161271at2759"/>
<sequence>MPPARGNGADLRREIRELRQQLANFHDPILHEDIGELRELVEGFQKAFEPLFALGSTVKARVSFLEQGREIDHVNFMSAVLLSKNAVQATDMLKTEYEQLRRLVQRLLVPALGSAPAPAPPQPPLQETQASDQPSAVSGPVSPQGWLPPGAPPQLIYLGRALDQSDLTIVHSWYRRLGAGVVAQGRYNAEEYRRDVNGRTRVEIRDGAPPGFLHGWTLTRTDDTFGYFVPEATGPGWPAQLKLHHNAEKDIFIAAIVHENVGPRPSQDPNVLQSFHPQDVTEAFNVLSLFWEKASGLPQTPDLVRGARAVVAISDEFRKHWEAASETIAQSVTDHFHQKTLTDMLQDERNIRTAVENIVEQRATEEDLRQNLELLLQASQPNWEQTQYVLRGIISHELSDGQSVNTDVVEMFRNPFVRDLLVYGNAASDGAGTAGEN</sequence>
<name>A0A0D2H6S7_9EURO</name>